<proteinExistence type="predicted"/>
<keyword evidence="1" id="KW-1133">Transmembrane helix</keyword>
<protein>
    <submittedName>
        <fullName evidence="2">Uncharacterized protein</fullName>
    </submittedName>
</protein>
<feature type="transmembrane region" description="Helical" evidence="1">
    <location>
        <begin position="20"/>
        <end position="42"/>
    </location>
</feature>
<reference evidence="2 3" key="1">
    <citation type="submission" date="2021-04" db="EMBL/GenBank/DDBJ databases">
        <authorList>
            <person name="Rakotoarivonina H."/>
        </authorList>
    </citation>
    <scope>NUCLEOTIDE SEQUENCE [LARGE SCALE GENOMIC DNA]</scope>
    <source>
        <strain evidence="2 3">XE</strain>
    </source>
</reference>
<dbReference type="RefSeq" id="WP_213486951.1">
    <property type="nucleotide sequence ID" value="NZ_CAJRAY010000105.1"/>
</dbReference>
<comment type="caution">
    <text evidence="2">The sequence shown here is derived from an EMBL/GenBank/DDBJ whole genome shotgun (WGS) entry which is preliminary data.</text>
</comment>
<keyword evidence="3" id="KW-1185">Reference proteome</keyword>
<gene>
    <name evidence="2" type="primary">txxe 3576</name>
    <name evidence="2" type="ORF">TXXE_19480</name>
</gene>
<accession>A0ABM8V9F6</accession>
<dbReference type="Proteomes" id="UP000681526">
    <property type="component" value="Unassembled WGS sequence"/>
</dbReference>
<evidence type="ECO:0000313" key="2">
    <source>
        <dbReference type="EMBL" id="CAG5093296.1"/>
    </source>
</evidence>
<keyword evidence="1" id="KW-0812">Transmembrane</keyword>
<sequence>MDDKTMQGDALDRETAGRRGWYAPVVSVLLVLSLIGNVYLYTLVLQDGRDRREAEGHQLAGDLTAASVSLASASRTLDQLVLAQGADRVRIKVELEGDLSAGLPAVARLIGAAAGKPAGSQVKAIEEAALSGLQAAYAKLRELGAHTEPLSEAELRELDGLKALLGSLASSADSVHVPADLTDMAAMQLAAGERWIDAVAEAAQALKDWADGQ</sequence>
<keyword evidence="1" id="KW-0472">Membrane</keyword>
<dbReference type="EMBL" id="CAJRAY010000105">
    <property type="protein sequence ID" value="CAG5093296.1"/>
    <property type="molecule type" value="Genomic_DNA"/>
</dbReference>
<name>A0ABM8V9F6_THEXY</name>
<evidence type="ECO:0000313" key="3">
    <source>
        <dbReference type="Proteomes" id="UP000681526"/>
    </source>
</evidence>
<organism evidence="2 3">
    <name type="scientific">Thermobacillus xylanilyticus</name>
    <dbReference type="NCBI Taxonomy" id="76633"/>
    <lineage>
        <taxon>Bacteria</taxon>
        <taxon>Bacillati</taxon>
        <taxon>Bacillota</taxon>
        <taxon>Bacilli</taxon>
        <taxon>Bacillales</taxon>
        <taxon>Paenibacillaceae</taxon>
        <taxon>Thermobacillus</taxon>
    </lineage>
</organism>
<evidence type="ECO:0000256" key="1">
    <source>
        <dbReference type="SAM" id="Phobius"/>
    </source>
</evidence>